<dbReference type="RefSeq" id="XP_040774186.1">
    <property type="nucleotide sequence ID" value="XM_040919732.1"/>
</dbReference>
<dbReference type="Pfam" id="PF00378">
    <property type="entry name" value="ECH_1"/>
    <property type="match status" value="1"/>
</dbReference>
<dbReference type="InterPro" id="IPR029045">
    <property type="entry name" value="ClpP/crotonase-like_dom_sf"/>
</dbReference>
<comment type="caution">
    <text evidence="9">The sequence shown here is derived from an EMBL/GenBank/DDBJ whole genome shotgun (WGS) entry which is preliminary data.</text>
</comment>
<keyword evidence="10" id="KW-1185">Reference proteome</keyword>
<keyword evidence="2" id="KW-0276">Fatty acid metabolism</keyword>
<accession>A0A9P4XYQ1</accession>
<evidence type="ECO:0000256" key="1">
    <source>
        <dbReference type="ARBA" id="ARBA00004173"/>
    </source>
</evidence>
<comment type="similarity">
    <text evidence="8">Belongs to the enoyl-CoA hydratase/isomerase family.</text>
</comment>
<dbReference type="InterPro" id="IPR018376">
    <property type="entry name" value="Enoyl-CoA_hyd/isom_CS"/>
</dbReference>
<evidence type="ECO:0000256" key="4">
    <source>
        <dbReference type="ARBA" id="ARBA00023098"/>
    </source>
</evidence>
<dbReference type="InterPro" id="IPR052377">
    <property type="entry name" value="Mitochondrial_ECH-domain"/>
</dbReference>
<dbReference type="SUPFAM" id="SSF52096">
    <property type="entry name" value="ClpP/crotonase"/>
    <property type="match status" value="1"/>
</dbReference>
<sequence>MAFPRLPARAAYINLSNPHKRNALSLAVLRDLRRQLHFHLKCPVTGEPVLLPPFQPDLIDTLEAAAEGGSKSDDLHAWLTHAPTWRRRRADQPRVLVLRSEGPVFSSGHDLAELSSLSRDEVHETFALCAEVMSLIRRSPAVVVAPVQGLATAAGFQLAMTADLPIALGDTKFQLPGMGIGLPCTSPAVAVSRRVSPGLAYRMFATAESVTAAELGAGVLDVVPVPEHAESTDTRAKAFEERVASVVGRLVETSGQAQALGKWAFWTQLGMRGGHGEGGGADGYEDAVRWAGRAMALHARSEDAKEGITAWREKRRAEWKT</sequence>
<dbReference type="CDD" id="cd06558">
    <property type="entry name" value="crotonase-like"/>
    <property type="match status" value="1"/>
</dbReference>
<dbReference type="GO" id="GO:0006631">
    <property type="term" value="P:fatty acid metabolic process"/>
    <property type="evidence" value="ECO:0007669"/>
    <property type="project" value="UniProtKB-KW"/>
</dbReference>
<keyword evidence="5" id="KW-0496">Mitochondrion</keyword>
<dbReference type="OrthoDB" id="2139957at2759"/>
<name>A0A9P4XYQ1_CRYP1</name>
<dbReference type="PANTHER" id="PTHR43602:SF1">
    <property type="entry name" value="ENOYL-COA HYDRATASE DOMAIN-CONTAINING PROTEIN 3, MITOCHONDRIAL"/>
    <property type="match status" value="1"/>
</dbReference>
<dbReference type="GeneID" id="63836861"/>
<evidence type="ECO:0000256" key="2">
    <source>
        <dbReference type="ARBA" id="ARBA00022832"/>
    </source>
</evidence>
<comment type="subcellular location">
    <subcellularLocation>
        <location evidence="1">Mitochondrion</location>
    </subcellularLocation>
</comment>
<dbReference type="PROSITE" id="PS00166">
    <property type="entry name" value="ENOYL_COA_HYDRATASE"/>
    <property type="match status" value="1"/>
</dbReference>
<organism evidence="9 10">
    <name type="scientific">Cryphonectria parasitica (strain ATCC 38755 / EP155)</name>
    <dbReference type="NCBI Taxonomy" id="660469"/>
    <lineage>
        <taxon>Eukaryota</taxon>
        <taxon>Fungi</taxon>
        <taxon>Dikarya</taxon>
        <taxon>Ascomycota</taxon>
        <taxon>Pezizomycotina</taxon>
        <taxon>Sordariomycetes</taxon>
        <taxon>Sordariomycetidae</taxon>
        <taxon>Diaporthales</taxon>
        <taxon>Cryphonectriaceae</taxon>
        <taxon>Cryphonectria-Endothia species complex</taxon>
        <taxon>Cryphonectria</taxon>
    </lineage>
</organism>
<evidence type="ECO:0000256" key="8">
    <source>
        <dbReference type="RuleBase" id="RU003707"/>
    </source>
</evidence>
<protein>
    <recommendedName>
        <fullName evidence="7">Enoyl-CoA hydratase domain-containing protein 3, mitochondrial</fullName>
    </recommendedName>
</protein>
<dbReference type="AlphaFoldDB" id="A0A9P4XYQ1"/>
<evidence type="ECO:0000313" key="9">
    <source>
        <dbReference type="EMBL" id="KAF3763225.1"/>
    </source>
</evidence>
<dbReference type="InterPro" id="IPR001753">
    <property type="entry name" value="Enoyl-CoA_hydra/iso"/>
</dbReference>
<keyword evidence="3" id="KW-0809">Transit peptide</keyword>
<gene>
    <name evidence="9" type="ORF">M406DRAFT_323060</name>
</gene>
<proteinExistence type="inferred from homology"/>
<evidence type="ECO:0000256" key="5">
    <source>
        <dbReference type="ARBA" id="ARBA00023128"/>
    </source>
</evidence>
<reference evidence="9" key="1">
    <citation type="journal article" date="2020" name="Phytopathology">
        <title>Genome sequence of the chestnut blight fungus Cryphonectria parasitica EP155: A fundamental resource for an archetypical invasive plant pathogen.</title>
        <authorList>
            <person name="Crouch J.A."/>
            <person name="Dawe A."/>
            <person name="Aerts A."/>
            <person name="Barry K."/>
            <person name="Churchill A.C.L."/>
            <person name="Grimwood J."/>
            <person name="Hillman B."/>
            <person name="Milgroom M.G."/>
            <person name="Pangilinan J."/>
            <person name="Smith M."/>
            <person name="Salamov A."/>
            <person name="Schmutz J."/>
            <person name="Yadav J."/>
            <person name="Grigoriev I.V."/>
            <person name="Nuss D."/>
        </authorList>
    </citation>
    <scope>NUCLEOTIDE SEQUENCE</scope>
    <source>
        <strain evidence="9">EP155</strain>
    </source>
</reference>
<dbReference type="GO" id="GO:0005739">
    <property type="term" value="C:mitochondrion"/>
    <property type="evidence" value="ECO:0007669"/>
    <property type="project" value="UniProtKB-SubCell"/>
</dbReference>
<evidence type="ECO:0000256" key="3">
    <source>
        <dbReference type="ARBA" id="ARBA00022946"/>
    </source>
</evidence>
<evidence type="ECO:0000256" key="6">
    <source>
        <dbReference type="ARBA" id="ARBA00037410"/>
    </source>
</evidence>
<dbReference type="Gene3D" id="3.90.226.10">
    <property type="entry name" value="2-enoyl-CoA Hydratase, Chain A, domain 1"/>
    <property type="match status" value="1"/>
</dbReference>
<evidence type="ECO:0000313" key="10">
    <source>
        <dbReference type="Proteomes" id="UP000803844"/>
    </source>
</evidence>
<dbReference type="EMBL" id="MU032349">
    <property type="protein sequence ID" value="KAF3763225.1"/>
    <property type="molecule type" value="Genomic_DNA"/>
</dbReference>
<dbReference type="InterPro" id="IPR014748">
    <property type="entry name" value="Enoyl-CoA_hydra_C"/>
</dbReference>
<dbReference type="GO" id="GO:0016836">
    <property type="term" value="F:hydro-lyase activity"/>
    <property type="evidence" value="ECO:0007669"/>
    <property type="project" value="TreeGrafter"/>
</dbReference>
<evidence type="ECO:0000256" key="7">
    <source>
        <dbReference type="ARBA" id="ARBA00040545"/>
    </source>
</evidence>
<comment type="function">
    <text evidence="6">May play a role in fatty acid biosynthesis and insulin sensitivity.</text>
</comment>
<keyword evidence="4" id="KW-0443">Lipid metabolism</keyword>
<dbReference type="Gene3D" id="1.10.12.10">
    <property type="entry name" value="Lyase 2-enoyl-coa Hydratase, Chain A, domain 2"/>
    <property type="match status" value="1"/>
</dbReference>
<dbReference type="PANTHER" id="PTHR43602">
    <property type="match status" value="1"/>
</dbReference>
<dbReference type="Proteomes" id="UP000803844">
    <property type="component" value="Unassembled WGS sequence"/>
</dbReference>